<dbReference type="AlphaFoldDB" id="A0A396HJ03"/>
<comment type="caution">
    <text evidence="1">The sequence shown here is derived from an EMBL/GenBank/DDBJ whole genome shotgun (WGS) entry which is preliminary data.</text>
</comment>
<proteinExistence type="predicted"/>
<name>A0A396HJ03_MEDTR</name>
<protein>
    <submittedName>
        <fullName evidence="1">Uncharacterized protein</fullName>
    </submittedName>
</protein>
<accession>A0A396HJ03</accession>
<sequence>MFSSSLAASLLPPTGSSSSHLIPALASSSSIIIASVFSETLSSASVMICLLDSTTSPTSDECLPSDFPALINESSMSDST</sequence>
<organism evidence="1">
    <name type="scientific">Medicago truncatula</name>
    <name type="common">Barrel medic</name>
    <name type="synonym">Medicago tribuloides</name>
    <dbReference type="NCBI Taxonomy" id="3880"/>
    <lineage>
        <taxon>Eukaryota</taxon>
        <taxon>Viridiplantae</taxon>
        <taxon>Streptophyta</taxon>
        <taxon>Embryophyta</taxon>
        <taxon>Tracheophyta</taxon>
        <taxon>Spermatophyta</taxon>
        <taxon>Magnoliopsida</taxon>
        <taxon>eudicotyledons</taxon>
        <taxon>Gunneridae</taxon>
        <taxon>Pentapetalae</taxon>
        <taxon>rosids</taxon>
        <taxon>fabids</taxon>
        <taxon>Fabales</taxon>
        <taxon>Fabaceae</taxon>
        <taxon>Papilionoideae</taxon>
        <taxon>50 kb inversion clade</taxon>
        <taxon>NPAAA clade</taxon>
        <taxon>Hologalegina</taxon>
        <taxon>IRL clade</taxon>
        <taxon>Trifolieae</taxon>
        <taxon>Medicago</taxon>
    </lineage>
</organism>
<evidence type="ECO:0000313" key="1">
    <source>
        <dbReference type="EMBL" id="RHN53226.1"/>
    </source>
</evidence>
<dbReference type="EMBL" id="PSQE01000005">
    <property type="protein sequence ID" value="RHN53226.1"/>
    <property type="molecule type" value="Genomic_DNA"/>
</dbReference>
<dbReference type="Proteomes" id="UP000265566">
    <property type="component" value="Chromosome 5"/>
</dbReference>
<dbReference type="Gramene" id="rna28114">
    <property type="protein sequence ID" value="RHN53226.1"/>
    <property type="gene ID" value="gene28114"/>
</dbReference>
<reference evidence="1" key="1">
    <citation type="journal article" date="2018" name="Nat. Plants">
        <title>Whole-genome landscape of Medicago truncatula symbiotic genes.</title>
        <authorList>
            <person name="Pecrix Y."/>
            <person name="Gamas P."/>
            <person name="Carrere S."/>
        </authorList>
    </citation>
    <scope>NUCLEOTIDE SEQUENCE</scope>
    <source>
        <tissue evidence="1">Leaves</tissue>
    </source>
</reference>
<gene>
    <name evidence="1" type="ORF">MtrunA17_Chr5g0393621</name>
</gene>